<dbReference type="PROSITE" id="PS51257">
    <property type="entry name" value="PROKAR_LIPOPROTEIN"/>
    <property type="match status" value="1"/>
</dbReference>
<dbReference type="HOGENOM" id="CLU_3068252_0_0_1"/>
<dbReference type="GeneID" id="63693214"/>
<keyword evidence="2" id="KW-1185">Reference proteome</keyword>
<proteinExistence type="predicted"/>
<organism evidence="1 2">
    <name type="scientific">Aspergillus ruber (strain CBS 135680)</name>
    <dbReference type="NCBI Taxonomy" id="1388766"/>
    <lineage>
        <taxon>Eukaryota</taxon>
        <taxon>Fungi</taxon>
        <taxon>Dikarya</taxon>
        <taxon>Ascomycota</taxon>
        <taxon>Pezizomycotina</taxon>
        <taxon>Eurotiomycetes</taxon>
        <taxon>Eurotiomycetidae</taxon>
        <taxon>Eurotiales</taxon>
        <taxon>Aspergillaceae</taxon>
        <taxon>Aspergillus</taxon>
        <taxon>Aspergillus subgen. Aspergillus</taxon>
    </lineage>
</organism>
<dbReference type="RefSeq" id="XP_040635003.1">
    <property type="nucleotide sequence ID" value="XM_040778090.1"/>
</dbReference>
<gene>
    <name evidence="1" type="ORF">EURHEDRAFT_246545</name>
</gene>
<sequence length="53" mass="6146">MNWHRYSCTTIFTYYVQSTTTSCISVVLCSRYSYACVYRIVSEANEPIQGLHV</sequence>
<evidence type="ECO:0000313" key="1">
    <source>
        <dbReference type="EMBL" id="EYE91313.1"/>
    </source>
</evidence>
<evidence type="ECO:0000313" key="2">
    <source>
        <dbReference type="Proteomes" id="UP000019804"/>
    </source>
</evidence>
<dbReference type="AlphaFoldDB" id="A0A017S2P6"/>
<reference evidence="2" key="1">
    <citation type="journal article" date="2014" name="Nat. Commun.">
        <title>Genomic adaptations of the halophilic Dead Sea filamentous fungus Eurotium rubrum.</title>
        <authorList>
            <person name="Kis-Papo T."/>
            <person name="Weig A.R."/>
            <person name="Riley R."/>
            <person name="Persoh D."/>
            <person name="Salamov A."/>
            <person name="Sun H."/>
            <person name="Lipzen A."/>
            <person name="Wasser S.P."/>
            <person name="Rambold G."/>
            <person name="Grigoriev I.V."/>
            <person name="Nevo E."/>
        </authorList>
    </citation>
    <scope>NUCLEOTIDE SEQUENCE [LARGE SCALE GENOMIC DNA]</scope>
    <source>
        <strain evidence="2">CBS 135680</strain>
    </source>
</reference>
<name>A0A017S2P6_ASPRC</name>
<accession>A0A017S2P6</accession>
<dbReference type="EMBL" id="KK088446">
    <property type="protein sequence ID" value="EYE91313.1"/>
    <property type="molecule type" value="Genomic_DNA"/>
</dbReference>
<dbReference type="Proteomes" id="UP000019804">
    <property type="component" value="Unassembled WGS sequence"/>
</dbReference>
<protein>
    <submittedName>
        <fullName evidence="1">Uncharacterized protein</fullName>
    </submittedName>
</protein>